<dbReference type="Proteomes" id="UP000249061">
    <property type="component" value="Unassembled WGS sequence"/>
</dbReference>
<comment type="caution">
    <text evidence="3">The sequence shown here is derived from an EMBL/GenBank/DDBJ whole genome shotgun (WGS) entry which is preliminary data.</text>
</comment>
<evidence type="ECO:0000256" key="1">
    <source>
        <dbReference type="ARBA" id="ARBA00006817"/>
    </source>
</evidence>
<dbReference type="Gene3D" id="3.30.530.20">
    <property type="match status" value="1"/>
</dbReference>
<dbReference type="SUPFAM" id="SSF55961">
    <property type="entry name" value="Bet v1-like"/>
    <property type="match status" value="1"/>
</dbReference>
<evidence type="ECO:0000313" key="4">
    <source>
        <dbReference type="Proteomes" id="UP000249061"/>
    </source>
</evidence>
<dbReference type="InterPro" id="IPR023393">
    <property type="entry name" value="START-like_dom_sf"/>
</dbReference>
<organism evidence="3 4">
    <name type="scientific">Archangium gephyra</name>
    <dbReference type="NCBI Taxonomy" id="48"/>
    <lineage>
        <taxon>Bacteria</taxon>
        <taxon>Pseudomonadati</taxon>
        <taxon>Myxococcota</taxon>
        <taxon>Myxococcia</taxon>
        <taxon>Myxococcales</taxon>
        <taxon>Cystobacterineae</taxon>
        <taxon>Archangiaceae</taxon>
        <taxon>Archangium</taxon>
    </lineage>
</organism>
<dbReference type="InterPro" id="IPR013538">
    <property type="entry name" value="ASHA1/2-like_C"/>
</dbReference>
<dbReference type="AlphaFoldDB" id="A0A2W5UZC3"/>
<proteinExistence type="inferred from homology"/>
<dbReference type="Pfam" id="PF08327">
    <property type="entry name" value="AHSA1"/>
    <property type="match status" value="1"/>
</dbReference>
<feature type="domain" description="Activator of Hsp90 ATPase homologue 1/2-like C-terminal" evidence="2">
    <location>
        <begin position="36"/>
        <end position="150"/>
    </location>
</feature>
<name>A0A2W5UZC3_9BACT</name>
<accession>A0A2W5UZC3</accession>
<comment type="similarity">
    <text evidence="1">Belongs to the AHA1 family.</text>
</comment>
<protein>
    <submittedName>
        <fullName evidence="3">Polyketide cyclase</fullName>
    </submittedName>
</protein>
<gene>
    <name evidence="3" type="ORF">DI536_10900</name>
</gene>
<evidence type="ECO:0000313" key="3">
    <source>
        <dbReference type="EMBL" id="PZR14548.1"/>
    </source>
</evidence>
<reference evidence="3 4" key="1">
    <citation type="submission" date="2017-08" db="EMBL/GenBank/DDBJ databases">
        <title>Infants hospitalized years apart are colonized by the same room-sourced microbial strains.</title>
        <authorList>
            <person name="Brooks B."/>
            <person name="Olm M.R."/>
            <person name="Firek B.A."/>
            <person name="Baker R."/>
            <person name="Thomas B.C."/>
            <person name="Morowitz M.J."/>
            <person name="Banfield J.F."/>
        </authorList>
    </citation>
    <scope>NUCLEOTIDE SEQUENCE [LARGE SCALE GENOMIC DNA]</scope>
    <source>
        <strain evidence="3">S2_003_000_R2_14</strain>
    </source>
</reference>
<evidence type="ECO:0000259" key="2">
    <source>
        <dbReference type="Pfam" id="PF08327"/>
    </source>
</evidence>
<dbReference type="EMBL" id="QFQP01000007">
    <property type="protein sequence ID" value="PZR14548.1"/>
    <property type="molecule type" value="Genomic_DNA"/>
</dbReference>
<sequence>MNVNIARHLGAVQRQTGTRSKDGKLARFITASRVFDTTPEEVWDAISNPERIPRWFLPVKVELEGGRTFSFEDAAHGQLEACEAGHRLSFTWEFAGDIGWIDVTLHQEHRHTRITVEHVAFVSDEQWQKFGPGLLGLGWEQTLLRLAVHLDSGVAVVPGPFLEWLQTPNGKQFIQGASDAWAEAAVKANGDPVEAHQAATRVAEQHARV</sequence>